<gene>
    <name evidence="2" type="ORF">U9M48_011485</name>
</gene>
<evidence type="ECO:0000313" key="3">
    <source>
        <dbReference type="Proteomes" id="UP001341281"/>
    </source>
</evidence>
<keyword evidence="3" id="KW-1185">Reference proteome</keyword>
<name>A0AAQ3SVV8_PASNO</name>
<proteinExistence type="predicted"/>
<sequence length="112" mass="12644">MSEPIINTCIGVYWEVMAWGDGGGFQFLRLKYSVNKSLVSAFASVKESEGMTTDPDEQPVQSAQDAALYNLLPEDEEAAHLEPKPRARRRCSNRMIHPVQNSLRSRGFDRRS</sequence>
<protein>
    <submittedName>
        <fullName evidence="2">Uncharacterized protein</fullName>
    </submittedName>
</protein>
<dbReference type="AlphaFoldDB" id="A0AAQ3SVV8"/>
<dbReference type="Proteomes" id="UP001341281">
    <property type="component" value="Chromosome 03"/>
</dbReference>
<feature type="region of interest" description="Disordered" evidence="1">
    <location>
        <begin position="75"/>
        <end position="112"/>
    </location>
</feature>
<reference evidence="2 3" key="1">
    <citation type="submission" date="2024-02" db="EMBL/GenBank/DDBJ databases">
        <title>High-quality chromosome-scale genome assembly of Pensacola bahiagrass (Paspalum notatum Flugge var. saurae).</title>
        <authorList>
            <person name="Vega J.M."/>
            <person name="Podio M."/>
            <person name="Orjuela J."/>
            <person name="Siena L.A."/>
            <person name="Pessino S.C."/>
            <person name="Combes M.C."/>
            <person name="Mariac C."/>
            <person name="Albertini E."/>
            <person name="Pupilli F."/>
            <person name="Ortiz J.P.A."/>
            <person name="Leblanc O."/>
        </authorList>
    </citation>
    <scope>NUCLEOTIDE SEQUENCE [LARGE SCALE GENOMIC DNA]</scope>
    <source>
        <strain evidence="2">R1</strain>
        <tissue evidence="2">Leaf</tissue>
    </source>
</reference>
<evidence type="ECO:0000256" key="1">
    <source>
        <dbReference type="SAM" id="MobiDB-lite"/>
    </source>
</evidence>
<evidence type="ECO:0000313" key="2">
    <source>
        <dbReference type="EMBL" id="WVZ61642.1"/>
    </source>
</evidence>
<accession>A0AAQ3SVV8</accession>
<organism evidence="2 3">
    <name type="scientific">Paspalum notatum var. saurae</name>
    <dbReference type="NCBI Taxonomy" id="547442"/>
    <lineage>
        <taxon>Eukaryota</taxon>
        <taxon>Viridiplantae</taxon>
        <taxon>Streptophyta</taxon>
        <taxon>Embryophyta</taxon>
        <taxon>Tracheophyta</taxon>
        <taxon>Spermatophyta</taxon>
        <taxon>Magnoliopsida</taxon>
        <taxon>Liliopsida</taxon>
        <taxon>Poales</taxon>
        <taxon>Poaceae</taxon>
        <taxon>PACMAD clade</taxon>
        <taxon>Panicoideae</taxon>
        <taxon>Andropogonodae</taxon>
        <taxon>Paspaleae</taxon>
        <taxon>Paspalinae</taxon>
        <taxon>Paspalum</taxon>
    </lineage>
</organism>
<dbReference type="EMBL" id="CP144747">
    <property type="protein sequence ID" value="WVZ61642.1"/>
    <property type="molecule type" value="Genomic_DNA"/>
</dbReference>